<evidence type="ECO:0000259" key="5">
    <source>
        <dbReference type="PROSITE" id="PS50931"/>
    </source>
</evidence>
<organism evidence="6 7">
    <name type="scientific">Dechloromonas hankyongensis</name>
    <dbReference type="NCBI Taxonomy" id="2908002"/>
    <lineage>
        <taxon>Bacteria</taxon>
        <taxon>Pseudomonadati</taxon>
        <taxon>Pseudomonadota</taxon>
        <taxon>Betaproteobacteria</taxon>
        <taxon>Rhodocyclales</taxon>
        <taxon>Azonexaceae</taxon>
        <taxon>Dechloromonas</taxon>
    </lineage>
</organism>
<dbReference type="InterPro" id="IPR036390">
    <property type="entry name" value="WH_DNA-bd_sf"/>
</dbReference>
<evidence type="ECO:0000256" key="3">
    <source>
        <dbReference type="ARBA" id="ARBA00023125"/>
    </source>
</evidence>
<evidence type="ECO:0000256" key="1">
    <source>
        <dbReference type="ARBA" id="ARBA00009437"/>
    </source>
</evidence>
<dbReference type="Proteomes" id="UP001165384">
    <property type="component" value="Unassembled WGS sequence"/>
</dbReference>
<dbReference type="InterPro" id="IPR050176">
    <property type="entry name" value="LTTR"/>
</dbReference>
<sequence>MNLRFVEAFVWVARLQSISRTAEKLFLTQSAVSCRIAALEEELGVPLIDRRDRVFRLTNAGNRFLDYAERFLALQLDLKRELGTPEQLPLSLRVGGIETVLHTWLIPLMESLKGEYPKIEFELNVEMTHVLNEQVRRGGLDLVFSASPAIGQGIANEALAPMEMVFVGPSNVDETLPLSIAALLDTELLTFQRGSQPHVALLESLGNAGISDKRVHTISSISALVKLVESGFGLATLPRAAAEELRSRHHITLLASELPLQPLPLYANYWSNPGSPELDEAIARALAFAKAKA</sequence>
<protein>
    <submittedName>
        <fullName evidence="6">LysR family transcriptional regulator</fullName>
    </submittedName>
</protein>
<name>A0ABS9K1E1_9RHOO</name>
<dbReference type="CDD" id="cd05466">
    <property type="entry name" value="PBP2_LTTR_substrate"/>
    <property type="match status" value="1"/>
</dbReference>
<keyword evidence="4" id="KW-0804">Transcription</keyword>
<evidence type="ECO:0000256" key="2">
    <source>
        <dbReference type="ARBA" id="ARBA00023015"/>
    </source>
</evidence>
<dbReference type="Pfam" id="PF00126">
    <property type="entry name" value="HTH_1"/>
    <property type="match status" value="1"/>
</dbReference>
<dbReference type="SUPFAM" id="SSF53850">
    <property type="entry name" value="Periplasmic binding protein-like II"/>
    <property type="match status" value="1"/>
</dbReference>
<dbReference type="InterPro" id="IPR000847">
    <property type="entry name" value="LysR_HTH_N"/>
</dbReference>
<dbReference type="Gene3D" id="3.40.190.10">
    <property type="entry name" value="Periplasmic binding protein-like II"/>
    <property type="match status" value="2"/>
</dbReference>
<dbReference type="SUPFAM" id="SSF46785">
    <property type="entry name" value="Winged helix' DNA-binding domain"/>
    <property type="match status" value="1"/>
</dbReference>
<dbReference type="Pfam" id="PF03466">
    <property type="entry name" value="LysR_substrate"/>
    <property type="match status" value="1"/>
</dbReference>
<dbReference type="Gene3D" id="1.10.10.10">
    <property type="entry name" value="Winged helix-like DNA-binding domain superfamily/Winged helix DNA-binding domain"/>
    <property type="match status" value="1"/>
</dbReference>
<dbReference type="EMBL" id="JAKLTN010000001">
    <property type="protein sequence ID" value="MCG2576991.1"/>
    <property type="molecule type" value="Genomic_DNA"/>
</dbReference>
<keyword evidence="7" id="KW-1185">Reference proteome</keyword>
<keyword evidence="2" id="KW-0805">Transcription regulation</keyword>
<dbReference type="PROSITE" id="PS50931">
    <property type="entry name" value="HTH_LYSR"/>
    <property type="match status" value="1"/>
</dbReference>
<comment type="caution">
    <text evidence="6">The sequence shown here is derived from an EMBL/GenBank/DDBJ whole genome shotgun (WGS) entry which is preliminary data.</text>
</comment>
<dbReference type="PANTHER" id="PTHR30579:SF8">
    <property type="entry name" value="HTH-TYPE TRANSCRIPTIONAL REGULATOR HDFR"/>
    <property type="match status" value="1"/>
</dbReference>
<evidence type="ECO:0000256" key="4">
    <source>
        <dbReference type="ARBA" id="ARBA00023163"/>
    </source>
</evidence>
<dbReference type="RefSeq" id="WP_275709485.1">
    <property type="nucleotide sequence ID" value="NZ_JAKLTN010000001.1"/>
</dbReference>
<evidence type="ECO:0000313" key="6">
    <source>
        <dbReference type="EMBL" id="MCG2576991.1"/>
    </source>
</evidence>
<dbReference type="InterPro" id="IPR036388">
    <property type="entry name" value="WH-like_DNA-bd_sf"/>
</dbReference>
<dbReference type="PANTHER" id="PTHR30579">
    <property type="entry name" value="TRANSCRIPTIONAL REGULATOR"/>
    <property type="match status" value="1"/>
</dbReference>
<dbReference type="PRINTS" id="PR00039">
    <property type="entry name" value="HTHLYSR"/>
</dbReference>
<comment type="similarity">
    <text evidence="1">Belongs to the LysR transcriptional regulatory family.</text>
</comment>
<feature type="domain" description="HTH lysR-type" evidence="5">
    <location>
        <begin position="1"/>
        <end position="58"/>
    </location>
</feature>
<proteinExistence type="inferred from homology"/>
<accession>A0ABS9K1E1</accession>
<keyword evidence="3" id="KW-0238">DNA-binding</keyword>
<reference evidence="6" key="1">
    <citation type="submission" date="2022-01" db="EMBL/GenBank/DDBJ databases">
        <authorList>
            <person name="Jo J.-H."/>
            <person name="Im W.-T."/>
        </authorList>
    </citation>
    <scope>NUCLEOTIDE SEQUENCE</scope>
    <source>
        <strain evidence="6">XY25</strain>
    </source>
</reference>
<gene>
    <name evidence="6" type="ORF">LZ012_08280</name>
</gene>
<evidence type="ECO:0000313" key="7">
    <source>
        <dbReference type="Proteomes" id="UP001165384"/>
    </source>
</evidence>
<dbReference type="InterPro" id="IPR005119">
    <property type="entry name" value="LysR_subst-bd"/>
</dbReference>